<comment type="caution">
    <text evidence="2">The sequence shown here is derived from an EMBL/GenBank/DDBJ whole genome shotgun (WGS) entry which is preliminary data.</text>
</comment>
<dbReference type="Gene3D" id="1.10.287.910">
    <property type="entry name" value="bacterial mercury transporter, merf"/>
    <property type="match status" value="1"/>
</dbReference>
<protein>
    <submittedName>
        <fullName evidence="2">Mercury resistance system transport protein MerF</fullName>
    </submittedName>
</protein>
<evidence type="ECO:0000313" key="3">
    <source>
        <dbReference type="Proteomes" id="UP001589755"/>
    </source>
</evidence>
<feature type="transmembrane region" description="Helical" evidence="1">
    <location>
        <begin position="12"/>
        <end position="38"/>
    </location>
</feature>
<evidence type="ECO:0000256" key="1">
    <source>
        <dbReference type="SAM" id="Phobius"/>
    </source>
</evidence>
<sequence>MRDLTIVRTGLAGALVTALCCATPLLVVIFGAAGLSAWLAQADFVLIPLFAMFVGLTACGLWRRRRCRRTAATRPENRVV</sequence>
<dbReference type="InterPro" id="IPR021091">
    <property type="entry name" value="Mercury_ion_transport_MerF"/>
</dbReference>
<proteinExistence type="predicted"/>
<name>A0ABV6DAR7_9HYPH</name>
<keyword evidence="1" id="KW-1133">Transmembrane helix</keyword>
<dbReference type="Pfam" id="PF11431">
    <property type="entry name" value="Transport_MerF"/>
    <property type="match status" value="1"/>
</dbReference>
<keyword evidence="1" id="KW-0812">Transmembrane</keyword>
<dbReference type="EMBL" id="JBHLXD010000027">
    <property type="protein sequence ID" value="MFC0209716.1"/>
    <property type="molecule type" value="Genomic_DNA"/>
</dbReference>
<accession>A0ABV6DAR7</accession>
<reference evidence="2 3" key="1">
    <citation type="submission" date="2024-09" db="EMBL/GenBank/DDBJ databases">
        <authorList>
            <person name="Sun Q."/>
            <person name="Mori K."/>
        </authorList>
    </citation>
    <scope>NUCLEOTIDE SEQUENCE [LARGE SCALE GENOMIC DNA]</scope>
    <source>
        <strain evidence="2 3">CCM 8543</strain>
    </source>
</reference>
<gene>
    <name evidence="2" type="primary">merF</name>
    <name evidence="2" type="ORF">ACFFJ2_15020</name>
</gene>
<keyword evidence="1" id="KW-0472">Membrane</keyword>
<feature type="transmembrane region" description="Helical" evidence="1">
    <location>
        <begin position="44"/>
        <end position="62"/>
    </location>
</feature>
<dbReference type="NCBIfam" id="NF033565">
    <property type="entry name" value="trans_MerF"/>
    <property type="match status" value="1"/>
</dbReference>
<dbReference type="RefSeq" id="WP_261522410.1">
    <property type="nucleotide sequence ID" value="NZ_JAODNW010000026.1"/>
</dbReference>
<evidence type="ECO:0000313" key="2">
    <source>
        <dbReference type="EMBL" id="MFC0209716.1"/>
    </source>
</evidence>
<organism evidence="2 3">
    <name type="scientific">Chelativorans intermedius</name>
    <dbReference type="NCBI Taxonomy" id="515947"/>
    <lineage>
        <taxon>Bacteria</taxon>
        <taxon>Pseudomonadati</taxon>
        <taxon>Pseudomonadota</taxon>
        <taxon>Alphaproteobacteria</taxon>
        <taxon>Hyphomicrobiales</taxon>
        <taxon>Phyllobacteriaceae</taxon>
        <taxon>Chelativorans</taxon>
    </lineage>
</organism>
<keyword evidence="3" id="KW-1185">Reference proteome</keyword>
<dbReference type="Proteomes" id="UP001589755">
    <property type="component" value="Unassembled WGS sequence"/>
</dbReference>